<dbReference type="Pfam" id="PF13556">
    <property type="entry name" value="HTH_30"/>
    <property type="match status" value="1"/>
</dbReference>
<sequence>MGDLFHQLGRHVDRNARRAVRLYQRELPEFRRVDWSSGGLAAMLDFAVILRRRTTALAAEGQPFTDDDLRYMESVGQERGGRGISAGAQRQVLMLHSTLTLQEIREAAGPDDIDDVMRMLRWLGPQGAAAQDAYTRGFLAGQRRSVPLASRIQRLTLALLHDDPAAGQLARDLGMSHHGQHLVTVVTIHGDTRRLTGKVRAATVETLLTTHRTPMMWREPAEFVLLTPTPDAAGPVAAPDHETALAVVRKLADAVSRPLSIGAAAGPAGKLAETADLARRISGVAPAQPRPECLHTVADVLVELAVSQLPAVDRWLDDLTRRLASGPNLVETLAAYYDNDMNRLRTAAALNIHPRTLDYRIRRTHDLLGFHPATARGVRLIGAGIARALSPAPTEPTPAPSTTDSFNRKDLSYRDVRGGPDRCSRGLTPAPGRAYPISCLRRGSPASGMGEVPNLGRPTVFGCVSRRRGATNPKVTRVALDRGYRWKPSGRSWYFTVPIATVPYHDLLSPPRRRPGGRGSLPKAKVVKRGG</sequence>
<feature type="domain" description="PucR C-terminal helix-turn-helix" evidence="3">
    <location>
        <begin position="329"/>
        <end position="376"/>
    </location>
</feature>
<dbReference type="EMBL" id="AP022870">
    <property type="protein sequence ID" value="BCB76834.1"/>
    <property type="molecule type" value="Genomic_DNA"/>
</dbReference>
<gene>
    <name evidence="5" type="ORF">Pflav_032440</name>
</gene>
<evidence type="ECO:0000313" key="6">
    <source>
        <dbReference type="Proteomes" id="UP000502508"/>
    </source>
</evidence>
<feature type="compositionally biased region" description="Basic and acidic residues" evidence="2">
    <location>
        <begin position="406"/>
        <end position="424"/>
    </location>
</feature>
<reference evidence="5 6" key="2">
    <citation type="submission" date="2020-03" db="EMBL/GenBank/DDBJ databases">
        <authorList>
            <person name="Ichikawa N."/>
            <person name="Kimura A."/>
            <person name="Kitahashi Y."/>
            <person name="Uohara A."/>
        </authorList>
    </citation>
    <scope>NUCLEOTIDE SEQUENCE [LARGE SCALE GENOMIC DNA]</scope>
    <source>
        <strain evidence="5 6">NBRC 107702</strain>
    </source>
</reference>
<evidence type="ECO:0000256" key="2">
    <source>
        <dbReference type="SAM" id="MobiDB-lite"/>
    </source>
</evidence>
<evidence type="ECO:0000259" key="4">
    <source>
        <dbReference type="Pfam" id="PF17853"/>
    </source>
</evidence>
<dbReference type="InterPro" id="IPR041522">
    <property type="entry name" value="CdaR_GGDEF"/>
</dbReference>
<feature type="domain" description="CdaR GGDEF-like" evidence="4">
    <location>
        <begin position="163"/>
        <end position="263"/>
    </location>
</feature>
<dbReference type="PANTHER" id="PTHR33744">
    <property type="entry name" value="CARBOHYDRATE DIACID REGULATOR"/>
    <property type="match status" value="1"/>
</dbReference>
<dbReference type="Gene3D" id="1.10.10.2840">
    <property type="entry name" value="PucR C-terminal helix-turn-helix domain"/>
    <property type="match status" value="1"/>
</dbReference>
<dbReference type="InterPro" id="IPR025736">
    <property type="entry name" value="PucR_C-HTH_dom"/>
</dbReference>
<evidence type="ECO:0008006" key="7">
    <source>
        <dbReference type="Google" id="ProtNLM"/>
    </source>
</evidence>
<evidence type="ECO:0000256" key="1">
    <source>
        <dbReference type="ARBA" id="ARBA00006754"/>
    </source>
</evidence>
<proteinExistence type="inferred from homology"/>
<dbReference type="RefSeq" id="WP_173036788.1">
    <property type="nucleotide sequence ID" value="NZ_AP022870.1"/>
</dbReference>
<evidence type="ECO:0000313" key="5">
    <source>
        <dbReference type="EMBL" id="BCB76834.1"/>
    </source>
</evidence>
<evidence type="ECO:0000259" key="3">
    <source>
        <dbReference type="Pfam" id="PF13556"/>
    </source>
</evidence>
<protein>
    <recommendedName>
        <fullName evidence="7">PucR C-terminal helix-turn-helix domain-containing protein</fullName>
    </recommendedName>
</protein>
<dbReference type="KEGG" id="pfla:Pflav_032440"/>
<dbReference type="Pfam" id="PF17853">
    <property type="entry name" value="GGDEF_2"/>
    <property type="match status" value="1"/>
</dbReference>
<dbReference type="InterPro" id="IPR051448">
    <property type="entry name" value="CdaR-like_regulators"/>
</dbReference>
<feature type="region of interest" description="Disordered" evidence="2">
    <location>
        <begin position="389"/>
        <end position="428"/>
    </location>
</feature>
<accession>A0A6F8XSM4</accession>
<dbReference type="InterPro" id="IPR042070">
    <property type="entry name" value="PucR_C-HTH_sf"/>
</dbReference>
<reference evidence="5 6" key="1">
    <citation type="submission" date="2020-03" db="EMBL/GenBank/DDBJ databases">
        <title>Whole genome shotgun sequence of Phytohabitans flavus NBRC 107702.</title>
        <authorList>
            <person name="Komaki H."/>
            <person name="Tamura T."/>
        </authorList>
    </citation>
    <scope>NUCLEOTIDE SEQUENCE [LARGE SCALE GENOMIC DNA]</scope>
    <source>
        <strain evidence="5 6">NBRC 107702</strain>
    </source>
</reference>
<dbReference type="Proteomes" id="UP000502508">
    <property type="component" value="Chromosome"/>
</dbReference>
<keyword evidence="6" id="KW-1185">Reference proteome</keyword>
<organism evidence="5 6">
    <name type="scientific">Phytohabitans flavus</name>
    <dbReference type="NCBI Taxonomy" id="1076124"/>
    <lineage>
        <taxon>Bacteria</taxon>
        <taxon>Bacillati</taxon>
        <taxon>Actinomycetota</taxon>
        <taxon>Actinomycetes</taxon>
        <taxon>Micromonosporales</taxon>
        <taxon>Micromonosporaceae</taxon>
    </lineage>
</organism>
<comment type="similarity">
    <text evidence="1">Belongs to the CdaR family.</text>
</comment>
<name>A0A6F8XSM4_9ACTN</name>
<dbReference type="AlphaFoldDB" id="A0A6F8XSM4"/>
<feature type="region of interest" description="Disordered" evidence="2">
    <location>
        <begin position="508"/>
        <end position="531"/>
    </location>
</feature>